<evidence type="ECO:0000256" key="5">
    <source>
        <dbReference type="ARBA" id="ARBA00023244"/>
    </source>
</evidence>
<evidence type="ECO:0000256" key="3">
    <source>
        <dbReference type="ARBA" id="ARBA00023002"/>
    </source>
</evidence>
<evidence type="ECO:0000256" key="2">
    <source>
        <dbReference type="ARBA" id="ARBA00012400"/>
    </source>
</evidence>
<dbReference type="AlphaFoldDB" id="A0A1M5TYT9"/>
<dbReference type="UniPathway" id="UPA00262">
    <property type="reaction ID" value="UER00222"/>
</dbReference>
<accession>A0A1M5TYT9</accession>
<evidence type="ECO:0000313" key="8">
    <source>
        <dbReference type="Proteomes" id="UP000184032"/>
    </source>
</evidence>
<dbReference type="SUPFAM" id="SSF51735">
    <property type="entry name" value="NAD(P)-binding Rossmann-fold domains"/>
    <property type="match status" value="1"/>
</dbReference>
<evidence type="ECO:0000256" key="6">
    <source>
        <dbReference type="SAM" id="MobiDB-lite"/>
    </source>
</evidence>
<dbReference type="PANTHER" id="PTHR35330">
    <property type="entry name" value="SIROHEME BIOSYNTHESIS PROTEIN MET8"/>
    <property type="match status" value="1"/>
</dbReference>
<evidence type="ECO:0000256" key="4">
    <source>
        <dbReference type="ARBA" id="ARBA00023027"/>
    </source>
</evidence>
<evidence type="ECO:0000256" key="1">
    <source>
        <dbReference type="ARBA" id="ARBA00005010"/>
    </source>
</evidence>
<protein>
    <recommendedName>
        <fullName evidence="2">precorrin-2 dehydrogenase</fullName>
        <ecNumber evidence="2">1.3.1.76</ecNumber>
    </recommendedName>
</protein>
<feature type="compositionally biased region" description="Basic and acidic residues" evidence="6">
    <location>
        <begin position="212"/>
        <end position="232"/>
    </location>
</feature>
<proteinExistence type="predicted"/>
<keyword evidence="3" id="KW-0560">Oxidoreductase</keyword>
<dbReference type="PANTHER" id="PTHR35330:SF1">
    <property type="entry name" value="SIROHEME BIOSYNTHESIS PROTEIN MET8"/>
    <property type="match status" value="1"/>
</dbReference>
<keyword evidence="5" id="KW-0627">Porphyrin biosynthesis</keyword>
<dbReference type="SUPFAM" id="SSF75615">
    <property type="entry name" value="Siroheme synthase middle domains-like"/>
    <property type="match status" value="1"/>
</dbReference>
<dbReference type="GO" id="GO:0004325">
    <property type="term" value="F:ferrochelatase activity"/>
    <property type="evidence" value="ECO:0007669"/>
    <property type="project" value="InterPro"/>
</dbReference>
<evidence type="ECO:0000313" key="7">
    <source>
        <dbReference type="EMBL" id="SHH55770.1"/>
    </source>
</evidence>
<name>A0A1M5TYT9_9FIRM</name>
<keyword evidence="8" id="KW-1185">Reference proteome</keyword>
<dbReference type="InterPro" id="IPR036291">
    <property type="entry name" value="NAD(P)-bd_dom_sf"/>
</dbReference>
<feature type="region of interest" description="Disordered" evidence="6">
    <location>
        <begin position="209"/>
        <end position="232"/>
    </location>
</feature>
<dbReference type="RefSeq" id="WP_073185187.1">
    <property type="nucleotide sequence ID" value="NZ_FQXI01000013.1"/>
</dbReference>
<keyword evidence="4" id="KW-0520">NAD</keyword>
<dbReference type="Pfam" id="PF13241">
    <property type="entry name" value="NAD_binding_7"/>
    <property type="match status" value="1"/>
</dbReference>
<comment type="pathway">
    <text evidence="1">Porphyrin-containing compound metabolism; siroheme biosynthesis; sirohydrochlorin from precorrin-2: step 1/1.</text>
</comment>
<dbReference type="Gene3D" id="3.40.50.720">
    <property type="entry name" value="NAD(P)-binding Rossmann-like Domain"/>
    <property type="match status" value="1"/>
</dbReference>
<dbReference type="EC" id="1.3.1.76" evidence="2"/>
<dbReference type="GO" id="GO:0043115">
    <property type="term" value="F:precorrin-2 dehydrogenase activity"/>
    <property type="evidence" value="ECO:0007669"/>
    <property type="project" value="UniProtKB-EC"/>
</dbReference>
<sequence>MRYLPVSFDTRNKNVLVLGGGLLSLSKIKVLLKTEFNIYVISDTFVDEIYELEKEYADKLFLKEESLDGNFIFFAYDYVLIATNDFVLNNALEKRAQKSNILYERCDVFSNSTMLMNRILEKGGLAIGITTDKLNPTISDIIYEDIEKLFETYDEEKIKILNRIRAELVRKNSPDIDNIIRELYATEKINLNTYLNNLKVINSSITSTSDTVEDKSSDDKNNLDNKTDSDKI</sequence>
<gene>
    <name evidence="7" type="ORF">SAMN02745245_01594</name>
</gene>
<dbReference type="InterPro" id="IPR028161">
    <property type="entry name" value="Met8-like"/>
</dbReference>
<dbReference type="GO" id="GO:0019354">
    <property type="term" value="P:siroheme biosynthetic process"/>
    <property type="evidence" value="ECO:0007669"/>
    <property type="project" value="UniProtKB-UniPathway"/>
</dbReference>
<dbReference type="STRING" id="1120995.SAMN02745245_01594"/>
<dbReference type="Proteomes" id="UP000184032">
    <property type="component" value="Unassembled WGS sequence"/>
</dbReference>
<reference evidence="7 8" key="1">
    <citation type="submission" date="2016-11" db="EMBL/GenBank/DDBJ databases">
        <authorList>
            <person name="Jaros S."/>
            <person name="Januszkiewicz K."/>
            <person name="Wedrychowicz H."/>
        </authorList>
    </citation>
    <scope>NUCLEOTIDE SEQUENCE [LARGE SCALE GENOMIC DNA]</scope>
    <source>
        <strain evidence="7 8">DSM 21120</strain>
    </source>
</reference>
<organism evidence="7 8">
    <name type="scientific">Anaerosphaera aminiphila DSM 21120</name>
    <dbReference type="NCBI Taxonomy" id="1120995"/>
    <lineage>
        <taxon>Bacteria</taxon>
        <taxon>Bacillati</taxon>
        <taxon>Bacillota</taxon>
        <taxon>Tissierellia</taxon>
        <taxon>Tissierellales</taxon>
        <taxon>Peptoniphilaceae</taxon>
        <taxon>Anaerosphaera</taxon>
    </lineage>
</organism>
<dbReference type="EMBL" id="FQXI01000013">
    <property type="protein sequence ID" value="SHH55770.1"/>
    <property type="molecule type" value="Genomic_DNA"/>
</dbReference>
<dbReference type="OrthoDB" id="9773765at2"/>